<feature type="compositionally biased region" description="Low complexity" evidence="1">
    <location>
        <begin position="26"/>
        <end position="40"/>
    </location>
</feature>
<protein>
    <submittedName>
        <fullName evidence="3">Uncharacterized protein</fullName>
    </submittedName>
</protein>
<reference evidence="3 4" key="1">
    <citation type="submission" date="2020-07" db="EMBL/GenBank/DDBJ databases">
        <title>Sequencing the genomes of 1000 actinobacteria strains.</title>
        <authorList>
            <person name="Klenk H.-P."/>
        </authorList>
    </citation>
    <scope>NUCLEOTIDE SEQUENCE [LARGE SCALE GENOMIC DNA]</scope>
    <source>
        <strain evidence="3 4">DSM 23141</strain>
    </source>
</reference>
<sequence>MDVTSPDDRSKASTTGVRGNHVAHRTTSTASTTSTTSSTAESDSGALVEHHAAVRDGSAHDTVTIDTMAFDSALTDADLAFLAGAEIGAAVAHGARRASTATATLDSALDHAVDVVPLPPAPPVPPLRYGHLVWSILVAALVWCFAYIHAFEPGCVPDALGCTAGPAPSLLDVPGVAMVVAGIIGAGTIGLAPWTRNRGLRAVVAVSLGALMIGGGLLALSQLGLLG</sequence>
<evidence type="ECO:0000256" key="2">
    <source>
        <dbReference type="SAM" id="Phobius"/>
    </source>
</evidence>
<dbReference type="EMBL" id="JACBZY010000001">
    <property type="protein sequence ID" value="NYG97849.1"/>
    <property type="molecule type" value="Genomic_DNA"/>
</dbReference>
<dbReference type="RefSeq" id="WP_179564820.1">
    <property type="nucleotide sequence ID" value="NZ_JACBZY010000001.1"/>
</dbReference>
<keyword evidence="2" id="KW-1133">Transmembrane helix</keyword>
<evidence type="ECO:0000313" key="3">
    <source>
        <dbReference type="EMBL" id="NYG97849.1"/>
    </source>
</evidence>
<evidence type="ECO:0000313" key="4">
    <source>
        <dbReference type="Proteomes" id="UP000553888"/>
    </source>
</evidence>
<proteinExistence type="predicted"/>
<evidence type="ECO:0000256" key="1">
    <source>
        <dbReference type="SAM" id="MobiDB-lite"/>
    </source>
</evidence>
<comment type="caution">
    <text evidence="3">The sequence shown here is derived from an EMBL/GenBank/DDBJ whole genome shotgun (WGS) entry which is preliminary data.</text>
</comment>
<accession>A0A852YJA4</accession>
<gene>
    <name evidence="3" type="ORF">BJ979_000475</name>
</gene>
<keyword evidence="2" id="KW-0812">Transmembrane</keyword>
<feature type="region of interest" description="Disordered" evidence="1">
    <location>
        <begin position="1"/>
        <end position="45"/>
    </location>
</feature>
<organism evidence="3 4">
    <name type="scientific">Schumannella luteola</name>
    <dbReference type="NCBI Taxonomy" id="472059"/>
    <lineage>
        <taxon>Bacteria</taxon>
        <taxon>Bacillati</taxon>
        <taxon>Actinomycetota</taxon>
        <taxon>Actinomycetes</taxon>
        <taxon>Micrococcales</taxon>
        <taxon>Microbacteriaceae</taxon>
        <taxon>Schumannella</taxon>
    </lineage>
</organism>
<dbReference type="AlphaFoldDB" id="A0A852YJA4"/>
<keyword evidence="2" id="KW-0472">Membrane</keyword>
<feature type="transmembrane region" description="Helical" evidence="2">
    <location>
        <begin position="132"/>
        <end position="150"/>
    </location>
</feature>
<feature type="transmembrane region" description="Helical" evidence="2">
    <location>
        <begin position="202"/>
        <end position="225"/>
    </location>
</feature>
<feature type="transmembrane region" description="Helical" evidence="2">
    <location>
        <begin position="175"/>
        <end position="195"/>
    </location>
</feature>
<keyword evidence="4" id="KW-1185">Reference proteome</keyword>
<name>A0A852YJA4_9MICO</name>
<feature type="compositionally biased region" description="Basic and acidic residues" evidence="1">
    <location>
        <begin position="1"/>
        <end position="11"/>
    </location>
</feature>
<dbReference type="Proteomes" id="UP000553888">
    <property type="component" value="Unassembled WGS sequence"/>
</dbReference>